<dbReference type="Proteomes" id="UP000241762">
    <property type="component" value="Chromosome"/>
</dbReference>
<dbReference type="EMBL" id="CP027845">
    <property type="protein sequence ID" value="AVP87052.1"/>
    <property type="molecule type" value="Genomic_DNA"/>
</dbReference>
<dbReference type="AlphaFoldDB" id="A0A2P1P707"/>
<sequence>MSMEFISKYYKALAKKLSNTQLDAQNGHHYGLYQISEKQLKKVGYISQGLWTGKYGVRSLDDFLKNKTIQEIAIREYFQMIWQELSDYHAYEGKSIKSCKLSQANMILAAYLGDIDELKEFIESDGRAECSDYTLSILKEFENFKLDLYLADFFNILEQQQRFTYDNPEYVIWLEDNLKLKQSELKNHIITQISKLKTYVPEVTQKRLNKAFEEMADKLKCEMRDEVLYKDLEYINICDEKKTSIAKVPNLTQGQKQIWEKYLLIAENLSSNSWNDVGTVIDACNEYLEEAFDKIKACKVSADFNRVTEDCHTFCEVVNAVLGVSEEEVTEMEI</sequence>
<accession>A0A2P1P707</accession>
<proteinExistence type="predicted"/>
<reference evidence="1 2" key="1">
    <citation type="submission" date="2018-03" db="EMBL/GenBank/DDBJ databases">
        <title>A gene transfer event suggests a long-term partnership between eustigmatophyte algae and a novel lineage of endosymbiotic bacteria.</title>
        <authorList>
            <person name="Yurchenko T."/>
            <person name="Sevcikova T."/>
            <person name="Pribyl P."/>
            <person name="El Karkouri K."/>
            <person name="Klimes V."/>
            <person name="Amaral R."/>
            <person name="Zbrankova V."/>
            <person name="Kim E."/>
            <person name="Raoult D."/>
            <person name="Santos L.M.A."/>
            <person name="Elias M."/>
        </authorList>
    </citation>
    <scope>NUCLEOTIDE SEQUENCE [LARGE SCALE GENOMIC DNA]</scope>
    <source>
        <strain evidence="1">CCALA 838</strain>
    </source>
</reference>
<evidence type="ECO:0000313" key="1">
    <source>
        <dbReference type="EMBL" id="AVP87052.1"/>
    </source>
</evidence>
<name>A0A2P1P707_9RICK</name>
<protein>
    <submittedName>
        <fullName evidence="1">Uncharacterized protein</fullName>
    </submittedName>
</protein>
<dbReference type="KEGG" id="ptc:phytr_910"/>
<evidence type="ECO:0000313" key="2">
    <source>
        <dbReference type="Proteomes" id="UP000241762"/>
    </source>
</evidence>
<organism evidence="1 2">
    <name type="scientific">Candidatus Phycorickettsia trachydisci</name>
    <dbReference type="NCBI Taxonomy" id="2115978"/>
    <lineage>
        <taxon>Bacteria</taxon>
        <taxon>Pseudomonadati</taxon>
        <taxon>Pseudomonadota</taxon>
        <taxon>Alphaproteobacteria</taxon>
        <taxon>Rickettsiales</taxon>
        <taxon>Rickettsiaceae</taxon>
        <taxon>Candidatus Phycorickettsia</taxon>
    </lineage>
</organism>
<keyword evidence="2" id="KW-1185">Reference proteome</keyword>
<gene>
    <name evidence="1" type="ORF">phytr_910</name>
</gene>